<dbReference type="EMBL" id="VZBQ01000011">
    <property type="protein sequence ID" value="MQN88557.1"/>
    <property type="molecule type" value="Genomic_DNA"/>
</dbReference>
<dbReference type="Proteomes" id="UP000420635">
    <property type="component" value="Unassembled WGS sequence"/>
</dbReference>
<protein>
    <submittedName>
        <fullName evidence="1">Uncharacterized protein</fullName>
    </submittedName>
</protein>
<sequence length="159" mass="18639">MKDKTFEFSQNWENDGMLVWKNAKTLNRYQELCRERDETDVSKFRCFFAFSQEQLEQGQRSIKLKPNEKLVSFGGGGFGVEDGVNKYFSHLNEVQNRIRTECEPQEVYCYEFNSYESFIAFDGDVDAIRLIAAIWGQEAASRIKRFSPFYSLKTLFGEK</sequence>
<dbReference type="InterPro" id="IPR056076">
    <property type="entry name" value="DUF7659"/>
</dbReference>
<evidence type="ECO:0000313" key="1">
    <source>
        <dbReference type="EMBL" id="MQN88557.1"/>
    </source>
</evidence>
<evidence type="ECO:0000313" key="2">
    <source>
        <dbReference type="Proteomes" id="UP000420635"/>
    </source>
</evidence>
<dbReference type="Pfam" id="PF24692">
    <property type="entry name" value="DUF7659"/>
    <property type="match status" value="1"/>
</dbReference>
<accession>A0A646HLD3</accession>
<proteinExistence type="predicted"/>
<comment type="caution">
    <text evidence="1">The sequence shown here is derived from an EMBL/GenBank/DDBJ whole genome shotgun (WGS) entry which is preliminary data.</text>
</comment>
<dbReference type="RefSeq" id="WP_153114108.1">
    <property type="nucleotide sequence ID" value="NZ_VZAS01000183.1"/>
</dbReference>
<dbReference type="AlphaFoldDB" id="A0A646HLD3"/>
<organism evidence="1 2">
    <name type="scientific">Segatella copri</name>
    <dbReference type="NCBI Taxonomy" id="165179"/>
    <lineage>
        <taxon>Bacteria</taxon>
        <taxon>Pseudomonadati</taxon>
        <taxon>Bacteroidota</taxon>
        <taxon>Bacteroidia</taxon>
        <taxon>Bacteroidales</taxon>
        <taxon>Prevotellaceae</taxon>
        <taxon>Segatella</taxon>
    </lineage>
</organism>
<reference evidence="2" key="1">
    <citation type="submission" date="2019-09" db="EMBL/GenBank/DDBJ databases">
        <title>Distinct polysaccharide growth profiles of human intestinal Prevotella copri isolates.</title>
        <authorList>
            <person name="Fehlner-Peach H."/>
            <person name="Magnabosco C."/>
            <person name="Raghavan V."/>
            <person name="Scher J.U."/>
            <person name="Tett A."/>
            <person name="Cox L.M."/>
            <person name="Gottsegen C."/>
            <person name="Watters A."/>
            <person name="Wiltshire- Gordon J.D."/>
            <person name="Segata N."/>
            <person name="Bonneau R."/>
            <person name="Littman D.R."/>
        </authorList>
    </citation>
    <scope>NUCLEOTIDE SEQUENCE [LARGE SCALE GENOMIC DNA]</scope>
    <source>
        <strain evidence="2">iP54</strain>
    </source>
</reference>
<gene>
    <name evidence="1" type="ORF">F7D59_01400</name>
</gene>
<name>A0A646HLD3_9BACT</name>